<organism evidence="2 3">
    <name type="scientific">Pseudomonas taiwanensis</name>
    <dbReference type="NCBI Taxonomy" id="470150"/>
    <lineage>
        <taxon>Bacteria</taxon>
        <taxon>Pseudomonadati</taxon>
        <taxon>Pseudomonadota</taxon>
        <taxon>Gammaproteobacteria</taxon>
        <taxon>Pseudomonadales</taxon>
        <taxon>Pseudomonadaceae</taxon>
        <taxon>Pseudomonas</taxon>
    </lineage>
</organism>
<gene>
    <name evidence="2" type="ORF">HU747_18380</name>
</gene>
<comment type="similarity">
    <text evidence="1">Belongs to the ComF/GntX family.</text>
</comment>
<dbReference type="Gene3D" id="3.40.50.2020">
    <property type="match status" value="1"/>
</dbReference>
<keyword evidence="3" id="KW-1185">Reference proteome</keyword>
<name>A0ABR6VAP9_9PSED</name>
<dbReference type="InterPro" id="IPR029057">
    <property type="entry name" value="PRTase-like"/>
</dbReference>
<dbReference type="CDD" id="cd06223">
    <property type="entry name" value="PRTases_typeI"/>
    <property type="match status" value="1"/>
</dbReference>
<dbReference type="SUPFAM" id="SSF53271">
    <property type="entry name" value="PRTase-like"/>
    <property type="match status" value="1"/>
</dbReference>
<protein>
    <submittedName>
        <fullName evidence="2">ComF family protein</fullName>
    </submittedName>
</protein>
<reference evidence="2 3" key="1">
    <citation type="journal article" date="2020" name="Microorganisms">
        <title>Reliable Identification of Environmental Pseudomonas Isolates Using the rpoD Gene.</title>
        <authorList>
            <consortium name="The Broad Institute Genome Sequencing Platform"/>
            <person name="Girard L."/>
            <person name="Lood C."/>
            <person name="Rokni-Zadeh H."/>
            <person name="van Noort V."/>
            <person name="Lavigne R."/>
            <person name="De Mot R."/>
        </authorList>
    </citation>
    <scope>NUCLEOTIDE SEQUENCE [LARGE SCALE GENOMIC DNA]</scope>
    <source>
        <strain evidence="2 3">RW7P2</strain>
    </source>
</reference>
<dbReference type="InterPro" id="IPR000836">
    <property type="entry name" value="PRTase_dom"/>
</dbReference>
<evidence type="ECO:0000313" key="3">
    <source>
        <dbReference type="Proteomes" id="UP000628086"/>
    </source>
</evidence>
<dbReference type="EMBL" id="JABWRS010000014">
    <property type="protein sequence ID" value="MBC3477556.1"/>
    <property type="molecule type" value="Genomic_DNA"/>
</dbReference>
<dbReference type="PANTHER" id="PTHR47505:SF1">
    <property type="entry name" value="DNA UTILIZATION PROTEIN YHGH"/>
    <property type="match status" value="1"/>
</dbReference>
<dbReference type="InterPro" id="IPR051910">
    <property type="entry name" value="ComF/GntX_DNA_util-trans"/>
</dbReference>
<dbReference type="PANTHER" id="PTHR47505">
    <property type="entry name" value="DNA UTILIZATION PROTEIN YHGH"/>
    <property type="match status" value="1"/>
</dbReference>
<accession>A0ABR6VAP9</accession>
<comment type="caution">
    <text evidence="2">The sequence shown here is derived from an EMBL/GenBank/DDBJ whole genome shotgun (WGS) entry which is preliminary data.</text>
</comment>
<evidence type="ECO:0000313" key="2">
    <source>
        <dbReference type="EMBL" id="MBC3477556.1"/>
    </source>
</evidence>
<proteinExistence type="inferred from homology"/>
<dbReference type="Proteomes" id="UP000628086">
    <property type="component" value="Unassembled WGS sequence"/>
</dbReference>
<evidence type="ECO:0000256" key="1">
    <source>
        <dbReference type="ARBA" id="ARBA00008007"/>
    </source>
</evidence>
<dbReference type="RefSeq" id="WP_104881118.1">
    <property type="nucleotide sequence ID" value="NZ_JABWRR010000002.1"/>
</dbReference>
<sequence length="250" mass="28128">MYCQPLIKQLVYKCLNINHACLLCDEASEQPHPICVACEHELPWLHDCCSRCALPLSMPGLTCAQCCRRAPAFAQVVALWHYGFPVDTLISRFKHNQQWPLGRLMAELLVHGLQHRYDEGLAKPDLLLPVPLAKRRQRERGFNQAGMLARWLSVPLAIPCDERLLQRVRDTPAQQHLHAKARRQNLRGAFNVGRGRAVENLHIAVVDDVLTTGATAQAIAQSLRKSGARRVDVYCLARTPKPDRGWQAGT</sequence>